<comment type="caution">
    <text evidence="1">The sequence shown here is derived from an EMBL/GenBank/DDBJ whole genome shotgun (WGS) entry which is preliminary data.</text>
</comment>
<sequence>MVVTIKNLQSLASNGMDDSHVPSLNLNNTEVSMVLVNHVCFGGKRKRVVVDSGDLEFEDRPYNKKKAQNRRGLPVWLDL</sequence>
<evidence type="ECO:0000313" key="2">
    <source>
        <dbReference type="Proteomes" id="UP001454036"/>
    </source>
</evidence>
<evidence type="ECO:0000313" key="1">
    <source>
        <dbReference type="EMBL" id="GAA0161218.1"/>
    </source>
</evidence>
<accession>A0AAV3QDE8</accession>
<organism evidence="1 2">
    <name type="scientific">Lithospermum erythrorhizon</name>
    <name type="common">Purple gromwell</name>
    <name type="synonym">Lithospermum officinale var. erythrorhizon</name>
    <dbReference type="NCBI Taxonomy" id="34254"/>
    <lineage>
        <taxon>Eukaryota</taxon>
        <taxon>Viridiplantae</taxon>
        <taxon>Streptophyta</taxon>
        <taxon>Embryophyta</taxon>
        <taxon>Tracheophyta</taxon>
        <taxon>Spermatophyta</taxon>
        <taxon>Magnoliopsida</taxon>
        <taxon>eudicotyledons</taxon>
        <taxon>Gunneridae</taxon>
        <taxon>Pentapetalae</taxon>
        <taxon>asterids</taxon>
        <taxon>lamiids</taxon>
        <taxon>Boraginales</taxon>
        <taxon>Boraginaceae</taxon>
        <taxon>Boraginoideae</taxon>
        <taxon>Lithospermeae</taxon>
        <taxon>Lithospermum</taxon>
    </lineage>
</organism>
<proteinExistence type="predicted"/>
<reference evidence="1 2" key="1">
    <citation type="submission" date="2024-01" db="EMBL/GenBank/DDBJ databases">
        <title>The complete chloroplast genome sequence of Lithospermum erythrorhizon: insights into the phylogenetic relationship among Boraginaceae species and the maternal lineages of purple gromwells.</title>
        <authorList>
            <person name="Okada T."/>
            <person name="Watanabe K."/>
        </authorList>
    </citation>
    <scope>NUCLEOTIDE SEQUENCE [LARGE SCALE GENOMIC DNA]</scope>
</reference>
<protein>
    <submittedName>
        <fullName evidence="1">Uncharacterized protein</fullName>
    </submittedName>
</protein>
<name>A0AAV3QDE8_LITER</name>
<dbReference type="AlphaFoldDB" id="A0AAV3QDE8"/>
<gene>
    <name evidence="1" type="ORF">LIER_17582</name>
</gene>
<keyword evidence="2" id="KW-1185">Reference proteome</keyword>
<dbReference type="EMBL" id="BAABME010004113">
    <property type="protein sequence ID" value="GAA0161218.1"/>
    <property type="molecule type" value="Genomic_DNA"/>
</dbReference>
<dbReference type="Proteomes" id="UP001454036">
    <property type="component" value="Unassembled WGS sequence"/>
</dbReference>